<dbReference type="OrthoDB" id="9808363at2"/>
<evidence type="ECO:0000256" key="3">
    <source>
        <dbReference type="ARBA" id="ARBA00022840"/>
    </source>
</evidence>
<evidence type="ECO:0000256" key="1">
    <source>
        <dbReference type="ARBA" id="ARBA00022448"/>
    </source>
</evidence>
<dbReference type="InterPro" id="IPR051782">
    <property type="entry name" value="ABC_Transporter_VariousFunc"/>
</dbReference>
<name>A0A368JVZ3_9BACT</name>
<dbReference type="Gene3D" id="3.40.50.300">
    <property type="entry name" value="P-loop containing nucleotide triphosphate hydrolases"/>
    <property type="match status" value="1"/>
</dbReference>
<dbReference type="GO" id="GO:0005524">
    <property type="term" value="F:ATP binding"/>
    <property type="evidence" value="ECO:0007669"/>
    <property type="project" value="UniProtKB-KW"/>
</dbReference>
<dbReference type="PANTHER" id="PTHR42939">
    <property type="entry name" value="ABC TRANSPORTER ATP-BINDING PROTEIN ALBC-RELATED"/>
    <property type="match status" value="1"/>
</dbReference>
<accession>A0A368JVZ3</accession>
<dbReference type="GO" id="GO:0016887">
    <property type="term" value="F:ATP hydrolysis activity"/>
    <property type="evidence" value="ECO:0007669"/>
    <property type="project" value="InterPro"/>
</dbReference>
<feature type="domain" description="ABC transporter" evidence="4">
    <location>
        <begin position="2"/>
        <end position="233"/>
    </location>
</feature>
<dbReference type="InterPro" id="IPR003593">
    <property type="entry name" value="AAA+_ATPase"/>
</dbReference>
<dbReference type="SMART" id="SM00382">
    <property type="entry name" value="AAA"/>
    <property type="match status" value="1"/>
</dbReference>
<organism evidence="5 6">
    <name type="scientific">Larkinella punicea</name>
    <dbReference type="NCBI Taxonomy" id="2315727"/>
    <lineage>
        <taxon>Bacteria</taxon>
        <taxon>Pseudomonadati</taxon>
        <taxon>Bacteroidota</taxon>
        <taxon>Cytophagia</taxon>
        <taxon>Cytophagales</taxon>
        <taxon>Spirosomataceae</taxon>
        <taxon>Larkinella</taxon>
    </lineage>
</organism>
<dbReference type="CDD" id="cd03230">
    <property type="entry name" value="ABC_DR_subfamily_A"/>
    <property type="match status" value="1"/>
</dbReference>
<keyword evidence="6" id="KW-1185">Reference proteome</keyword>
<comment type="caution">
    <text evidence="5">The sequence shown here is derived from an EMBL/GenBank/DDBJ whole genome shotgun (WGS) entry which is preliminary data.</text>
</comment>
<keyword evidence="3 5" id="KW-0067">ATP-binding</keyword>
<dbReference type="AlphaFoldDB" id="A0A368JVZ3"/>
<evidence type="ECO:0000259" key="4">
    <source>
        <dbReference type="PROSITE" id="PS50893"/>
    </source>
</evidence>
<dbReference type="Pfam" id="PF00005">
    <property type="entry name" value="ABC_tran"/>
    <property type="match status" value="1"/>
</dbReference>
<dbReference type="PROSITE" id="PS50893">
    <property type="entry name" value="ABC_TRANSPORTER_2"/>
    <property type="match status" value="1"/>
</dbReference>
<keyword evidence="1" id="KW-0813">Transport</keyword>
<sequence length="267" mass="29679">MITVTNLQKSYGRLKVLDNLSVQLNAGQAVSLIGPNGSGKTTFIKSILGMVMPDGGEISFLGEPIHNGWQYRQQIGYMPQIGRYPDTMKIRQVFDMIKDLRQSTQGKNSLLQLDEELIEAFELSKLYDKTMRSLSGGTRQKVSACLAFLFNPKVLIMDEPTAGLDPLAAELLKAKILREKAKGKLILITSHVMSDLDELTTAVMYLQDGQLQFFTDVDRLKADTGEEKLGRAIARVMSRGKLSAYERLSESFAVTNTHSIVQSSNQK</sequence>
<evidence type="ECO:0000313" key="6">
    <source>
        <dbReference type="Proteomes" id="UP000253383"/>
    </source>
</evidence>
<dbReference type="EMBL" id="QOWE01000003">
    <property type="protein sequence ID" value="RCR70834.1"/>
    <property type="molecule type" value="Genomic_DNA"/>
</dbReference>
<reference evidence="5 6" key="1">
    <citation type="submission" date="2018-07" db="EMBL/GenBank/DDBJ databases">
        <title>Genome analysis of Larkinella rosea.</title>
        <authorList>
            <person name="Zhou Z."/>
            <person name="Wang G."/>
        </authorList>
    </citation>
    <scope>NUCLEOTIDE SEQUENCE [LARGE SCALE GENOMIC DNA]</scope>
    <source>
        <strain evidence="6">zzj9</strain>
    </source>
</reference>
<dbReference type="RefSeq" id="WP_114404750.1">
    <property type="nucleotide sequence ID" value="NZ_QOWE01000003.1"/>
</dbReference>
<keyword evidence="2" id="KW-0547">Nucleotide-binding</keyword>
<dbReference type="SUPFAM" id="SSF52540">
    <property type="entry name" value="P-loop containing nucleoside triphosphate hydrolases"/>
    <property type="match status" value="1"/>
</dbReference>
<dbReference type="InterPro" id="IPR027417">
    <property type="entry name" value="P-loop_NTPase"/>
</dbReference>
<gene>
    <name evidence="5" type="ORF">DUE52_04385</name>
</gene>
<evidence type="ECO:0000256" key="2">
    <source>
        <dbReference type="ARBA" id="ARBA00022741"/>
    </source>
</evidence>
<protein>
    <submittedName>
        <fullName evidence="5">ABC transporter ATP-binding protein</fullName>
    </submittedName>
</protein>
<dbReference type="Proteomes" id="UP000253383">
    <property type="component" value="Unassembled WGS sequence"/>
</dbReference>
<dbReference type="InterPro" id="IPR003439">
    <property type="entry name" value="ABC_transporter-like_ATP-bd"/>
</dbReference>
<dbReference type="PANTHER" id="PTHR42939:SF1">
    <property type="entry name" value="ABC TRANSPORTER ATP-BINDING PROTEIN ALBC-RELATED"/>
    <property type="match status" value="1"/>
</dbReference>
<proteinExistence type="predicted"/>
<evidence type="ECO:0000313" key="5">
    <source>
        <dbReference type="EMBL" id="RCR70834.1"/>
    </source>
</evidence>